<dbReference type="Proteomes" id="UP000589036">
    <property type="component" value="Unassembled WGS sequence"/>
</dbReference>
<dbReference type="EMBL" id="JACCCC010000001">
    <property type="protein sequence ID" value="NYE50489.1"/>
    <property type="molecule type" value="Genomic_DNA"/>
</dbReference>
<evidence type="ECO:0000313" key="1">
    <source>
        <dbReference type="EMBL" id="NYE50489.1"/>
    </source>
</evidence>
<reference evidence="1 2" key="1">
    <citation type="submission" date="2020-07" db="EMBL/GenBank/DDBJ databases">
        <title>Sequencing the genomes of 1000 actinobacteria strains.</title>
        <authorList>
            <person name="Klenk H.-P."/>
        </authorList>
    </citation>
    <scope>NUCLEOTIDE SEQUENCE [LARGE SCALE GENOMIC DNA]</scope>
    <source>
        <strain evidence="1 2">CXB654</strain>
    </source>
</reference>
<keyword evidence="2" id="KW-1185">Reference proteome</keyword>
<protein>
    <submittedName>
        <fullName evidence="1">Uncharacterized protein</fullName>
    </submittedName>
</protein>
<dbReference type="AlphaFoldDB" id="A0A852U2Q8"/>
<organism evidence="1 2">
    <name type="scientific">Spinactinospora alkalitolerans</name>
    <dbReference type="NCBI Taxonomy" id="687207"/>
    <lineage>
        <taxon>Bacteria</taxon>
        <taxon>Bacillati</taxon>
        <taxon>Actinomycetota</taxon>
        <taxon>Actinomycetes</taxon>
        <taxon>Streptosporangiales</taxon>
        <taxon>Nocardiopsidaceae</taxon>
        <taxon>Spinactinospora</taxon>
    </lineage>
</organism>
<proteinExistence type="predicted"/>
<accession>A0A852U2Q8</accession>
<comment type="caution">
    <text evidence="1">The sequence shown here is derived from an EMBL/GenBank/DDBJ whole genome shotgun (WGS) entry which is preliminary data.</text>
</comment>
<gene>
    <name evidence="1" type="ORF">HDA32_005609</name>
</gene>
<evidence type="ECO:0000313" key="2">
    <source>
        <dbReference type="Proteomes" id="UP000589036"/>
    </source>
</evidence>
<sequence length="92" mass="9645">MRDLVGDHPGHRLGVVAQEFQQALGDHDVARASGGVGFAAVVDAQHRHPGCAEAAGGLGHDRLQPRGHAAASPTALPARLRPALDWIRRPVP</sequence>
<name>A0A852U2Q8_9ACTN</name>